<feature type="domain" description="PLD phosphodiesterase" evidence="2">
    <location>
        <begin position="465"/>
        <end position="487"/>
    </location>
</feature>
<proteinExistence type="predicted"/>
<evidence type="ECO:0000259" key="2">
    <source>
        <dbReference type="PROSITE" id="PS50035"/>
    </source>
</evidence>
<evidence type="ECO:0000313" key="4">
    <source>
        <dbReference type="Proteomes" id="UP001172684"/>
    </source>
</evidence>
<evidence type="ECO:0000256" key="1">
    <source>
        <dbReference type="SAM" id="MobiDB-lite"/>
    </source>
</evidence>
<organism evidence="3 4">
    <name type="scientific">Coniosporium apollinis</name>
    <dbReference type="NCBI Taxonomy" id="61459"/>
    <lineage>
        <taxon>Eukaryota</taxon>
        <taxon>Fungi</taxon>
        <taxon>Dikarya</taxon>
        <taxon>Ascomycota</taxon>
        <taxon>Pezizomycotina</taxon>
        <taxon>Dothideomycetes</taxon>
        <taxon>Dothideomycetes incertae sedis</taxon>
        <taxon>Coniosporium</taxon>
    </lineage>
</organism>
<dbReference type="PROSITE" id="PS50035">
    <property type="entry name" value="PLD"/>
    <property type="match status" value="2"/>
</dbReference>
<keyword evidence="4" id="KW-1185">Reference proteome</keyword>
<sequence length="530" mass="57983">METPQRSQPNAHSAIGDLMLEEWTTDLLAHGEENYRYPPNYFASDPSSLITSSLVHSFTLGTGSHIFTSIIPIIEAAESEVIIVTCFWTRSSSLDQLCTALRRLSDKALVRGGSRIRVSICFSSRSVWQKLFQTSSLGGHVYTAKSWAKTLGLPSSEELRGLDMTIKSVFVRPFSVMHPKFVVVDRRKAFLPSCNVSWEDWFEGCIELSGPVIDQFVRFWEEFWDRGSNRSPATNAHSSGGAHNALPFRGGGTSGHNATVNGHVDIPTDFIGSGTAHDQLPRRMPPFTTICLDPKISLPAVFLPSPHHLNPRFRPFPWQTAAPAPPTPLNTFILHLLSHARTSIYIQTPNLTSPPILSALLAALHRGVNVHIVTNARLMLLEQLGTAGTTTARCVRKLVKRYRALLTVSATRTTAPSISDAGPSLERALPPPGRLRIEYFQPLSNSTSPMNGTGTENAQEPVQSHLKLTIVDQEVTVLGSGNMDRASWYTSQELGVAFFSAELAGRVRGAVERTLVGRKRGVFGVGGGEG</sequence>
<dbReference type="EMBL" id="JAPDRL010000011">
    <property type="protein sequence ID" value="KAJ9667725.1"/>
    <property type="molecule type" value="Genomic_DNA"/>
</dbReference>
<dbReference type="PANTHER" id="PTHR21248:SF11">
    <property type="entry name" value="PLD PHOSPHODIESTERASE DOMAIN-CONTAINING PROTEIN"/>
    <property type="match status" value="1"/>
</dbReference>
<protein>
    <recommendedName>
        <fullName evidence="2">PLD phosphodiesterase domain-containing protein</fullName>
    </recommendedName>
</protein>
<dbReference type="PANTHER" id="PTHR21248">
    <property type="entry name" value="CARDIOLIPIN SYNTHASE"/>
    <property type="match status" value="1"/>
</dbReference>
<dbReference type="Pfam" id="PF13091">
    <property type="entry name" value="PLDc_2"/>
    <property type="match status" value="1"/>
</dbReference>
<dbReference type="Gene3D" id="3.30.870.10">
    <property type="entry name" value="Endonuclease Chain A"/>
    <property type="match status" value="2"/>
</dbReference>
<feature type="region of interest" description="Disordered" evidence="1">
    <location>
        <begin position="230"/>
        <end position="254"/>
    </location>
</feature>
<dbReference type="SUPFAM" id="SSF56024">
    <property type="entry name" value="Phospholipase D/nuclease"/>
    <property type="match status" value="2"/>
</dbReference>
<comment type="caution">
    <text evidence="3">The sequence shown here is derived from an EMBL/GenBank/DDBJ whole genome shotgun (WGS) entry which is preliminary data.</text>
</comment>
<name>A0ABQ9NZD1_9PEZI</name>
<dbReference type="Proteomes" id="UP001172684">
    <property type="component" value="Unassembled WGS sequence"/>
</dbReference>
<dbReference type="InterPro" id="IPR001736">
    <property type="entry name" value="PLipase_D/transphosphatidylase"/>
</dbReference>
<dbReference type="CDD" id="cd00138">
    <property type="entry name" value="PLDc_SF"/>
    <property type="match status" value="1"/>
</dbReference>
<dbReference type="InterPro" id="IPR025202">
    <property type="entry name" value="PLD-like_dom"/>
</dbReference>
<accession>A0ABQ9NZD1</accession>
<dbReference type="SMART" id="SM00155">
    <property type="entry name" value="PLDc"/>
    <property type="match status" value="2"/>
</dbReference>
<reference evidence="3" key="1">
    <citation type="submission" date="2022-10" db="EMBL/GenBank/DDBJ databases">
        <title>Culturing micro-colonial fungi from biological soil crusts in the Mojave desert and describing Neophaeococcomyces mojavensis, and introducing the new genera and species Taxawa tesnikishii.</title>
        <authorList>
            <person name="Kurbessoian T."/>
            <person name="Stajich J.E."/>
        </authorList>
    </citation>
    <scope>NUCLEOTIDE SEQUENCE</scope>
    <source>
        <strain evidence="3">TK_1</strain>
    </source>
</reference>
<evidence type="ECO:0000313" key="3">
    <source>
        <dbReference type="EMBL" id="KAJ9667725.1"/>
    </source>
</evidence>
<feature type="domain" description="PLD phosphodiesterase" evidence="2">
    <location>
        <begin position="173"/>
        <end position="200"/>
    </location>
</feature>
<gene>
    <name evidence="3" type="ORF">H2201_002260</name>
</gene>